<dbReference type="Gene3D" id="2.40.170.20">
    <property type="entry name" value="TonB-dependent receptor, beta-barrel domain"/>
    <property type="match status" value="1"/>
</dbReference>
<gene>
    <name evidence="13" type="ORF">C8N40_107132</name>
</gene>
<evidence type="ECO:0000256" key="4">
    <source>
        <dbReference type="ARBA" id="ARBA00022692"/>
    </source>
</evidence>
<evidence type="ECO:0000256" key="5">
    <source>
        <dbReference type="ARBA" id="ARBA00023077"/>
    </source>
</evidence>
<keyword evidence="14" id="KW-1185">Reference proteome</keyword>
<dbReference type="Pfam" id="PF13715">
    <property type="entry name" value="CarbopepD_reg_2"/>
    <property type="match status" value="1"/>
</dbReference>
<keyword evidence="5 9" id="KW-0798">TonB box</keyword>
<dbReference type="InterPro" id="IPR039426">
    <property type="entry name" value="TonB-dep_rcpt-like"/>
</dbReference>
<keyword evidence="2 8" id="KW-0813">Transport</keyword>
<dbReference type="Proteomes" id="UP000244225">
    <property type="component" value="Unassembled WGS sequence"/>
</dbReference>
<feature type="domain" description="TonB-dependent receptor plug" evidence="12">
    <location>
        <begin position="145"/>
        <end position="248"/>
    </location>
</feature>
<dbReference type="InterPro" id="IPR012910">
    <property type="entry name" value="Plug_dom"/>
</dbReference>
<feature type="domain" description="TonB-dependent receptor-like beta-barrel" evidence="11">
    <location>
        <begin position="435"/>
        <end position="1006"/>
    </location>
</feature>
<name>A0A2T5YFK5_9BACT</name>
<keyword evidence="4 8" id="KW-0812">Transmembrane</keyword>
<dbReference type="EMBL" id="QBKI01000007">
    <property type="protein sequence ID" value="PTX18093.1"/>
    <property type="molecule type" value="Genomic_DNA"/>
</dbReference>
<evidence type="ECO:0000256" key="10">
    <source>
        <dbReference type="SAM" id="MobiDB-lite"/>
    </source>
</evidence>
<comment type="similarity">
    <text evidence="8 9">Belongs to the TonB-dependent receptor family.</text>
</comment>
<proteinExistence type="inferred from homology"/>
<dbReference type="NCBIfam" id="TIGR04056">
    <property type="entry name" value="OMP_RagA_SusC"/>
    <property type="match status" value="1"/>
</dbReference>
<dbReference type="InterPro" id="IPR008969">
    <property type="entry name" value="CarboxyPept-like_regulatory"/>
</dbReference>
<feature type="compositionally biased region" description="Polar residues" evidence="10">
    <location>
        <begin position="509"/>
        <end position="523"/>
    </location>
</feature>
<keyword evidence="6 8" id="KW-0472">Membrane</keyword>
<comment type="subcellular location">
    <subcellularLocation>
        <location evidence="1 8">Cell outer membrane</location>
        <topology evidence="1 8">Multi-pass membrane protein</topology>
    </subcellularLocation>
</comment>
<dbReference type="NCBIfam" id="TIGR04057">
    <property type="entry name" value="SusC_RagA_signa"/>
    <property type="match status" value="1"/>
</dbReference>
<dbReference type="Pfam" id="PF00593">
    <property type="entry name" value="TonB_dep_Rec_b-barrel"/>
    <property type="match status" value="1"/>
</dbReference>
<dbReference type="SUPFAM" id="SSF49464">
    <property type="entry name" value="Carboxypeptidase regulatory domain-like"/>
    <property type="match status" value="1"/>
</dbReference>
<evidence type="ECO:0000256" key="6">
    <source>
        <dbReference type="ARBA" id="ARBA00023136"/>
    </source>
</evidence>
<sequence>MKSMIKIYQEGRAILMRILYLLKKEDLRVIPVLPVLLGMICLISIPDVAHGQERRQVSGRVVDDKSQPLVGVTVVVKNSTTGTATGADGSFTLAAAPSDVLVLSYIGYQTQEVTVGNQASLSISMKTDAKSLEEVVVVGYSSKSQSELVSSVSVVSGNELRDVTTNNTATMLQGKASGVTVSSASGQPGEAPKVRIRGTGSISASADPLYVVDGVIGGTANPTDIESITVLKDAAATGLYGSRAANGVIVITTKRGKAGKTRVSYNGTTGVSQRTTGNFEVMDGQQLFDYTNRMYQNDYTGKRNNHITALSKTTPNPSEADINAYLTSKNFPLTYADFVSGVLPTQPGNTDWLDEAFRTGITNNHQLSVSGGSEKTRFYISGNYFQEEGTVVNTKYEQTNFRANIDHDINDKLTLTARVNTLFSNRNNDPSGAIYQSFINMPWDNPYNEDGTVRYVDANTVGWYGRDKSNFLYTSQYNYNRSRGQSLDGDLKLEYRITDWLAFSTTNRYSTGNSRAESNNDSRTPGGKANNGSLSNSYGYSNSFLTSNLLTANQQFGLHSVRSIFGAEYQKNYTDGMNASGQGIFPGLEVLDAVATPVNIGGYKTESKFMSGFLNVDYDFDSRYFATVSYRRDGSSRFGRDKRFGDFYSVGAAWAISSEDFFQGLTSTVNLLKLRSSYGTTGNANIGDFEAVDLYQFNVQYADLPGGFPRRLVNPNLTWEKAHTFDVGLEIGLFNRVDLSLDFYNRTNKGILQQVPLSSATGFYWQTQNIGSVRNRGLDIELSTRNLQGALAWETDFNISFNRNEVLDLYNGQPIDQGSQRIEEGRPIGSWFMREWKGVDPATGDPLWLLKKYDADGNFVQDTVTNSYNSATRVYTGTTTPKFAGGMRNTFAYKNFTLSAFVNFVYGNKVYNYNRELFDADGAYPTYNSMVLQDGWSRWEKEGDVATHPKAVLNGNKASNKVSSRYLEDGSYLRLRNVTLSYNLPEAVTGRLKTENIRVFVSGDNLWTLTDFSGMDPEVDLTSGYSTTRYPGSKKLMFGVNIDF</sequence>
<evidence type="ECO:0000256" key="2">
    <source>
        <dbReference type="ARBA" id="ARBA00022448"/>
    </source>
</evidence>
<dbReference type="Gene3D" id="2.170.130.10">
    <property type="entry name" value="TonB-dependent receptor, plug domain"/>
    <property type="match status" value="1"/>
</dbReference>
<evidence type="ECO:0000256" key="3">
    <source>
        <dbReference type="ARBA" id="ARBA00022452"/>
    </source>
</evidence>
<dbReference type="AlphaFoldDB" id="A0A2T5YFK5"/>
<keyword evidence="7 8" id="KW-0998">Cell outer membrane</keyword>
<dbReference type="SUPFAM" id="SSF56935">
    <property type="entry name" value="Porins"/>
    <property type="match status" value="1"/>
</dbReference>
<evidence type="ECO:0000256" key="9">
    <source>
        <dbReference type="RuleBase" id="RU003357"/>
    </source>
</evidence>
<evidence type="ECO:0000313" key="14">
    <source>
        <dbReference type="Proteomes" id="UP000244225"/>
    </source>
</evidence>
<organism evidence="13 14">
    <name type="scientific">Pontibacter mucosus</name>
    <dbReference type="NCBI Taxonomy" id="1649266"/>
    <lineage>
        <taxon>Bacteria</taxon>
        <taxon>Pseudomonadati</taxon>
        <taxon>Bacteroidota</taxon>
        <taxon>Cytophagia</taxon>
        <taxon>Cytophagales</taxon>
        <taxon>Hymenobacteraceae</taxon>
        <taxon>Pontibacter</taxon>
    </lineage>
</organism>
<dbReference type="Pfam" id="PF07715">
    <property type="entry name" value="Plug"/>
    <property type="match status" value="1"/>
</dbReference>
<dbReference type="InterPro" id="IPR000531">
    <property type="entry name" value="Beta-barrel_TonB"/>
</dbReference>
<protein>
    <submittedName>
        <fullName evidence="13">TonB-linked SusC/RagA family outer membrane protein</fullName>
    </submittedName>
</protein>
<reference evidence="13 14" key="1">
    <citation type="submission" date="2018-04" db="EMBL/GenBank/DDBJ databases">
        <title>Genomic Encyclopedia of Archaeal and Bacterial Type Strains, Phase II (KMG-II): from individual species to whole genera.</title>
        <authorList>
            <person name="Goeker M."/>
        </authorList>
    </citation>
    <scope>NUCLEOTIDE SEQUENCE [LARGE SCALE GENOMIC DNA]</scope>
    <source>
        <strain evidence="13 14">DSM 100162</strain>
    </source>
</reference>
<evidence type="ECO:0000313" key="13">
    <source>
        <dbReference type="EMBL" id="PTX18093.1"/>
    </source>
</evidence>
<feature type="region of interest" description="Disordered" evidence="10">
    <location>
        <begin position="509"/>
        <end position="533"/>
    </location>
</feature>
<dbReference type="Gene3D" id="2.60.40.1120">
    <property type="entry name" value="Carboxypeptidase-like, regulatory domain"/>
    <property type="match status" value="1"/>
</dbReference>
<dbReference type="PROSITE" id="PS52016">
    <property type="entry name" value="TONB_DEPENDENT_REC_3"/>
    <property type="match status" value="1"/>
</dbReference>
<evidence type="ECO:0000256" key="7">
    <source>
        <dbReference type="ARBA" id="ARBA00023237"/>
    </source>
</evidence>
<evidence type="ECO:0000259" key="11">
    <source>
        <dbReference type="Pfam" id="PF00593"/>
    </source>
</evidence>
<evidence type="ECO:0000256" key="1">
    <source>
        <dbReference type="ARBA" id="ARBA00004571"/>
    </source>
</evidence>
<dbReference type="OrthoDB" id="9768177at2"/>
<dbReference type="GO" id="GO:0009279">
    <property type="term" value="C:cell outer membrane"/>
    <property type="evidence" value="ECO:0007669"/>
    <property type="project" value="UniProtKB-SubCell"/>
</dbReference>
<comment type="caution">
    <text evidence="13">The sequence shown here is derived from an EMBL/GenBank/DDBJ whole genome shotgun (WGS) entry which is preliminary data.</text>
</comment>
<accession>A0A2T5YFK5</accession>
<evidence type="ECO:0000259" key="12">
    <source>
        <dbReference type="Pfam" id="PF07715"/>
    </source>
</evidence>
<keyword evidence="3 8" id="KW-1134">Transmembrane beta strand</keyword>
<dbReference type="InterPro" id="IPR023996">
    <property type="entry name" value="TonB-dep_OMP_SusC/RagA"/>
</dbReference>
<dbReference type="InterPro" id="IPR023997">
    <property type="entry name" value="TonB-dep_OMP_SusC/RagA_CS"/>
</dbReference>
<dbReference type="InterPro" id="IPR036942">
    <property type="entry name" value="Beta-barrel_TonB_sf"/>
</dbReference>
<evidence type="ECO:0000256" key="8">
    <source>
        <dbReference type="PROSITE-ProRule" id="PRU01360"/>
    </source>
</evidence>
<dbReference type="InterPro" id="IPR037066">
    <property type="entry name" value="Plug_dom_sf"/>
</dbReference>